<dbReference type="GO" id="GO:0005762">
    <property type="term" value="C:mitochondrial large ribosomal subunit"/>
    <property type="evidence" value="ECO:0007669"/>
    <property type="project" value="TreeGrafter"/>
</dbReference>
<dbReference type="FunFam" id="2.30.170.40:FF:000003">
    <property type="entry name" value="54S ribosomal protein L24"/>
    <property type="match status" value="1"/>
</dbReference>
<dbReference type="HAMAP" id="MF_00373">
    <property type="entry name" value="Ribosomal_bL28"/>
    <property type="match status" value="1"/>
</dbReference>
<evidence type="ECO:0000256" key="5">
    <source>
        <dbReference type="SAM" id="MobiDB-lite"/>
    </source>
</evidence>
<evidence type="ECO:0000256" key="3">
    <source>
        <dbReference type="ARBA" id="ARBA00023274"/>
    </source>
</evidence>
<dbReference type="AlphaFoldDB" id="A0A5B0SLM1"/>
<feature type="region of interest" description="Disordered" evidence="5">
    <location>
        <begin position="1"/>
        <end position="21"/>
    </location>
</feature>
<dbReference type="GO" id="GO:0003735">
    <property type="term" value="F:structural constituent of ribosome"/>
    <property type="evidence" value="ECO:0007669"/>
    <property type="project" value="InterPro"/>
</dbReference>
<comment type="similarity">
    <text evidence="1">Belongs to the bacterial ribosomal protein bL28 family.</text>
</comment>
<dbReference type="InterPro" id="IPR034704">
    <property type="entry name" value="Ribosomal_bL28/bL31-like_sf"/>
</dbReference>
<gene>
    <name evidence="6" type="primary">MRPL24_1</name>
    <name evidence="6" type="ORF">PGTUg99_011482</name>
</gene>
<evidence type="ECO:0000256" key="2">
    <source>
        <dbReference type="ARBA" id="ARBA00022980"/>
    </source>
</evidence>
<organism evidence="6 7">
    <name type="scientific">Puccinia graminis f. sp. tritici</name>
    <dbReference type="NCBI Taxonomy" id="56615"/>
    <lineage>
        <taxon>Eukaryota</taxon>
        <taxon>Fungi</taxon>
        <taxon>Dikarya</taxon>
        <taxon>Basidiomycota</taxon>
        <taxon>Pucciniomycotina</taxon>
        <taxon>Pucciniomycetes</taxon>
        <taxon>Pucciniales</taxon>
        <taxon>Pucciniaceae</taxon>
        <taxon>Puccinia</taxon>
    </lineage>
</organism>
<evidence type="ECO:0000313" key="7">
    <source>
        <dbReference type="Proteomes" id="UP000325313"/>
    </source>
</evidence>
<evidence type="ECO:0000313" key="6">
    <source>
        <dbReference type="EMBL" id="KAA1138445.1"/>
    </source>
</evidence>
<dbReference type="PANTHER" id="PTHR13528">
    <property type="entry name" value="39S RIBOSOMAL PROTEIN L28, MITOCHONDRIAL"/>
    <property type="match status" value="1"/>
</dbReference>
<dbReference type="Pfam" id="PF00830">
    <property type="entry name" value="Ribosomal_L28"/>
    <property type="match status" value="1"/>
</dbReference>
<dbReference type="InterPro" id="IPR037147">
    <property type="entry name" value="Ribosomal_bL28_sf"/>
</dbReference>
<feature type="compositionally biased region" description="Low complexity" evidence="5">
    <location>
        <begin position="46"/>
        <end position="56"/>
    </location>
</feature>
<dbReference type="Proteomes" id="UP000325313">
    <property type="component" value="Unassembled WGS sequence"/>
</dbReference>
<keyword evidence="3" id="KW-0687">Ribonucleoprotein</keyword>
<dbReference type="PANTHER" id="PTHR13528:SF2">
    <property type="entry name" value="LARGE RIBOSOMAL SUBUNIT PROTEIN BL28M"/>
    <property type="match status" value="1"/>
</dbReference>
<feature type="compositionally biased region" description="Polar residues" evidence="5">
    <location>
        <begin position="57"/>
        <end position="75"/>
    </location>
</feature>
<keyword evidence="2 6" id="KW-0689">Ribosomal protein</keyword>
<evidence type="ECO:0000256" key="4">
    <source>
        <dbReference type="ARBA" id="ARBA00035269"/>
    </source>
</evidence>
<accession>A0A5B0SLM1</accession>
<feature type="region of interest" description="Disordered" evidence="5">
    <location>
        <begin position="41"/>
        <end position="84"/>
    </location>
</feature>
<dbReference type="Gene3D" id="2.30.170.40">
    <property type="entry name" value="Ribosomal protein L28/L24"/>
    <property type="match status" value="1"/>
</dbReference>
<comment type="caution">
    <text evidence="6">The sequence shown here is derived from an EMBL/GenBank/DDBJ whole genome shotgun (WGS) entry which is preliminary data.</text>
</comment>
<proteinExistence type="inferred from homology"/>
<sequence>MRDSMDPGRRLQTQKNTHHIQRKAIEKMRLPNQLNRWIATSKHHSASSSLIRRSISTQTAGPTASKPTLEQQQQQGDRHSPKLYGVTYVPPLKITRQHTKRGDYGLYDGLKVRAGDNVSKSKHRTKRTWKPNVQRTTLWSEVLGQSLQLKVTSAALKSIDRMGGLDRYVLQMSEERLGGMGIRIRELVIAAMQERVRLTKAFSRPIPADQAWRIPRWQDASERTSHAAVRTMVPSVDVSRVAVFPRLASPKPDGSIDPMILHDFHVRGKKGSQTSRRSTHPRR</sequence>
<dbReference type="SUPFAM" id="SSF143800">
    <property type="entry name" value="L28p-like"/>
    <property type="match status" value="1"/>
</dbReference>
<evidence type="ECO:0000256" key="1">
    <source>
        <dbReference type="ARBA" id="ARBA00008760"/>
    </source>
</evidence>
<dbReference type="EMBL" id="VDEP01000002">
    <property type="protein sequence ID" value="KAA1138445.1"/>
    <property type="molecule type" value="Genomic_DNA"/>
</dbReference>
<protein>
    <recommendedName>
        <fullName evidence="4">Large ribosomal subunit protein bL28m</fullName>
    </recommendedName>
</protein>
<dbReference type="InterPro" id="IPR026569">
    <property type="entry name" value="Ribosomal_bL28"/>
</dbReference>
<name>A0A5B0SLM1_PUCGR</name>
<reference evidence="6 7" key="1">
    <citation type="submission" date="2019-05" db="EMBL/GenBank/DDBJ databases">
        <title>Emergence of the Ug99 lineage of the wheat stem rust pathogen through somatic hybridization.</title>
        <authorList>
            <person name="Li F."/>
            <person name="Upadhyaya N.M."/>
            <person name="Sperschneider J."/>
            <person name="Matny O."/>
            <person name="Nguyen-Phuc H."/>
            <person name="Mago R."/>
            <person name="Raley C."/>
            <person name="Miller M.E."/>
            <person name="Silverstein K.A.T."/>
            <person name="Henningsen E."/>
            <person name="Hirsch C.D."/>
            <person name="Visser B."/>
            <person name="Pretorius Z.A."/>
            <person name="Steffenson B.J."/>
            <person name="Schwessinger B."/>
            <person name="Dodds P.N."/>
            <person name="Figueroa M."/>
        </authorList>
    </citation>
    <scope>NUCLEOTIDE SEQUENCE [LARGE SCALE GENOMIC DNA]</scope>
    <source>
        <strain evidence="6 7">Ug99</strain>
    </source>
</reference>